<comment type="subcellular location">
    <subcellularLocation>
        <location evidence="1">Cell membrane</location>
        <topology evidence="1">Multi-pass membrane protein</topology>
    </subcellularLocation>
</comment>
<protein>
    <recommendedName>
        <fullName evidence="3">ferric-chelate reductase (NADPH)</fullName>
        <ecNumber evidence="3">1.16.1.9</ecNumber>
    </recommendedName>
</protein>
<dbReference type="PROSITE" id="PS51384">
    <property type="entry name" value="FAD_FR"/>
    <property type="match status" value="1"/>
</dbReference>
<dbReference type="InterPro" id="IPR013130">
    <property type="entry name" value="Fe3_Rdtase_TM_dom"/>
</dbReference>
<proteinExistence type="inferred from homology"/>
<dbReference type="SUPFAM" id="SSF63380">
    <property type="entry name" value="Riboflavin synthase domain-like"/>
    <property type="match status" value="1"/>
</dbReference>
<evidence type="ECO:0000313" key="17">
    <source>
        <dbReference type="Proteomes" id="UP000275078"/>
    </source>
</evidence>
<feature type="transmembrane region" description="Helical" evidence="14">
    <location>
        <begin position="167"/>
        <end position="187"/>
    </location>
</feature>
<feature type="domain" description="FAD-binding FR-type" evidence="15">
    <location>
        <begin position="283"/>
        <end position="396"/>
    </location>
</feature>
<evidence type="ECO:0000256" key="6">
    <source>
        <dbReference type="ARBA" id="ARBA00022692"/>
    </source>
</evidence>
<comment type="catalytic activity">
    <reaction evidence="13">
        <text>2 a Fe(II)-siderophore + NADP(+) + H(+) = 2 a Fe(III)-siderophore + NADPH</text>
        <dbReference type="Rhea" id="RHEA:28795"/>
        <dbReference type="Rhea" id="RHEA-COMP:11342"/>
        <dbReference type="Rhea" id="RHEA-COMP:11344"/>
        <dbReference type="ChEBI" id="CHEBI:15378"/>
        <dbReference type="ChEBI" id="CHEBI:29033"/>
        <dbReference type="ChEBI" id="CHEBI:29034"/>
        <dbReference type="ChEBI" id="CHEBI:57783"/>
        <dbReference type="ChEBI" id="CHEBI:58349"/>
        <dbReference type="EC" id="1.16.1.9"/>
    </reaction>
</comment>
<evidence type="ECO:0000256" key="7">
    <source>
        <dbReference type="ARBA" id="ARBA00022982"/>
    </source>
</evidence>
<dbReference type="GO" id="GO:0052851">
    <property type="term" value="F:ferric-chelate reductase (NADPH) activity"/>
    <property type="evidence" value="ECO:0007669"/>
    <property type="project" value="UniProtKB-EC"/>
</dbReference>
<dbReference type="EMBL" id="ML119672">
    <property type="protein sequence ID" value="RPA82336.1"/>
    <property type="molecule type" value="Genomic_DNA"/>
</dbReference>
<sequence>MSHAGHGSVAVDNQYLEKVYWMFAGSVIGLATIGNVYEQLLAKQRLSAIRKSERDPARPKTWLTRGMATMAAVLRETTYWCTSFGHYFHLPPMGKVLLISANISLVLAMAFYGFDINYKRSFEAIAVRSGHIAITQLPLVFLLASKKNIIGCLTGSSYERLNWVHRWAARTLFIASTIHFGYFIRSWARFDYVARKLEIDPISRTGLGAWAVLLWLFVSSWGPIRNFGYEFFVVQHLLSWAGFVGILAIHLPEQYRVYIWISLALYALDKVLRLGMTAFYNLSIFQRSKLSTSTSLLTCEASFQPMQSRATKVTIHNPPFSWRAGQHVMLSFHSFLPFQSHPFTITSLPSDGKLQFLIQAQTGGTDKIYCQCKESLPPLAKKKVVVDGPYGRIRPLQQFDSVIFVAGSSGASFTVPLFRELVALAKNGGSSALVTKRIRFIWAVKNRGQLAWFENELAESLAEPLDGIVIEVSIYVTCDTDFTQQIEMEKKLGDDTSSSSDVSDDAACGDGNGCCCRATVEDEDAIEATDGGACCCCVPTKEEKMSPPPKRSLVLPDVVNIITGRPAIRTQLRHVLEKARGETAVVACGPRGLVTQVRQDVVYLSDERAVHKGTGAQGIFLHTESFCW</sequence>
<keyword evidence="4" id="KW-0813">Transport</keyword>
<feature type="transmembrane region" description="Helical" evidence="14">
    <location>
        <begin position="257"/>
        <end position="280"/>
    </location>
</feature>
<evidence type="ECO:0000256" key="13">
    <source>
        <dbReference type="ARBA" id="ARBA00048483"/>
    </source>
</evidence>
<dbReference type="SFLD" id="SFLDS00052">
    <property type="entry name" value="Ferric_Reductase_Domain"/>
    <property type="match status" value="1"/>
</dbReference>
<dbReference type="PANTHER" id="PTHR32361">
    <property type="entry name" value="FERRIC/CUPRIC REDUCTASE TRANSMEMBRANE COMPONENT"/>
    <property type="match status" value="1"/>
</dbReference>
<evidence type="ECO:0000256" key="8">
    <source>
        <dbReference type="ARBA" id="ARBA00022989"/>
    </source>
</evidence>
<evidence type="ECO:0000259" key="15">
    <source>
        <dbReference type="PROSITE" id="PS51384"/>
    </source>
</evidence>
<evidence type="ECO:0000256" key="10">
    <source>
        <dbReference type="ARBA" id="ARBA00023065"/>
    </source>
</evidence>
<evidence type="ECO:0000256" key="1">
    <source>
        <dbReference type="ARBA" id="ARBA00004651"/>
    </source>
</evidence>
<dbReference type="Gene3D" id="2.40.30.10">
    <property type="entry name" value="Translation factors"/>
    <property type="match status" value="1"/>
</dbReference>
<keyword evidence="6 14" id="KW-0812">Transmembrane</keyword>
<dbReference type="Gene3D" id="3.40.50.80">
    <property type="entry name" value="Nucleotide-binding domain of ferredoxin-NADP reductase (FNR) module"/>
    <property type="match status" value="1"/>
</dbReference>
<dbReference type="SFLD" id="SFLDG01168">
    <property type="entry name" value="Ferric_reductase_subgroup_(FRE"/>
    <property type="match status" value="1"/>
</dbReference>
<keyword evidence="10" id="KW-0406">Ion transport</keyword>
<dbReference type="InterPro" id="IPR017927">
    <property type="entry name" value="FAD-bd_FR_type"/>
</dbReference>
<dbReference type="GO" id="GO:0005886">
    <property type="term" value="C:plasma membrane"/>
    <property type="evidence" value="ECO:0007669"/>
    <property type="project" value="UniProtKB-SubCell"/>
</dbReference>
<evidence type="ECO:0000313" key="16">
    <source>
        <dbReference type="EMBL" id="RPA82336.1"/>
    </source>
</evidence>
<reference evidence="16 17" key="1">
    <citation type="journal article" date="2018" name="Nat. Ecol. Evol.">
        <title>Pezizomycetes genomes reveal the molecular basis of ectomycorrhizal truffle lifestyle.</title>
        <authorList>
            <person name="Murat C."/>
            <person name="Payen T."/>
            <person name="Noel B."/>
            <person name="Kuo A."/>
            <person name="Morin E."/>
            <person name="Chen J."/>
            <person name="Kohler A."/>
            <person name="Krizsan K."/>
            <person name="Balestrini R."/>
            <person name="Da Silva C."/>
            <person name="Montanini B."/>
            <person name="Hainaut M."/>
            <person name="Levati E."/>
            <person name="Barry K.W."/>
            <person name="Belfiori B."/>
            <person name="Cichocki N."/>
            <person name="Clum A."/>
            <person name="Dockter R.B."/>
            <person name="Fauchery L."/>
            <person name="Guy J."/>
            <person name="Iotti M."/>
            <person name="Le Tacon F."/>
            <person name="Lindquist E.A."/>
            <person name="Lipzen A."/>
            <person name="Malagnac F."/>
            <person name="Mello A."/>
            <person name="Molinier V."/>
            <person name="Miyauchi S."/>
            <person name="Poulain J."/>
            <person name="Riccioni C."/>
            <person name="Rubini A."/>
            <person name="Sitrit Y."/>
            <person name="Splivallo R."/>
            <person name="Traeger S."/>
            <person name="Wang M."/>
            <person name="Zifcakova L."/>
            <person name="Wipf D."/>
            <person name="Zambonelli A."/>
            <person name="Paolocci F."/>
            <person name="Nowrousian M."/>
            <person name="Ottonello S."/>
            <person name="Baldrian P."/>
            <person name="Spatafora J.W."/>
            <person name="Henrissat B."/>
            <person name="Nagy L.G."/>
            <person name="Aury J.M."/>
            <person name="Wincker P."/>
            <person name="Grigoriev I.V."/>
            <person name="Bonfante P."/>
            <person name="Martin F.M."/>
        </authorList>
    </citation>
    <scope>NUCLEOTIDE SEQUENCE [LARGE SCALE GENOMIC DNA]</scope>
    <source>
        <strain evidence="16 17">RN42</strain>
    </source>
</reference>
<dbReference type="OrthoDB" id="3944240at2759"/>
<feature type="transmembrane region" description="Helical" evidence="14">
    <location>
        <begin position="96"/>
        <end position="114"/>
    </location>
</feature>
<dbReference type="STRING" id="1160509.A0A3N4IA47"/>
<dbReference type="InterPro" id="IPR051410">
    <property type="entry name" value="Ferric/Cupric_Reductase"/>
</dbReference>
<dbReference type="PANTHER" id="PTHR32361:SF9">
    <property type="entry name" value="FERRIC REDUCTASE TRANSMEMBRANE COMPONENT 3-RELATED"/>
    <property type="match status" value="1"/>
</dbReference>
<evidence type="ECO:0000256" key="4">
    <source>
        <dbReference type="ARBA" id="ARBA00022448"/>
    </source>
</evidence>
<dbReference type="EC" id="1.16.1.9" evidence="3"/>
<dbReference type="CDD" id="cd06186">
    <property type="entry name" value="NOX_Duox_like_FAD_NADP"/>
    <property type="match status" value="1"/>
</dbReference>
<dbReference type="GO" id="GO:0006826">
    <property type="term" value="P:iron ion transport"/>
    <property type="evidence" value="ECO:0007669"/>
    <property type="project" value="TreeGrafter"/>
</dbReference>
<keyword evidence="9" id="KW-0560">Oxidoreductase</keyword>
<keyword evidence="12" id="KW-0325">Glycoprotein</keyword>
<dbReference type="GO" id="GO:0006879">
    <property type="term" value="P:intracellular iron ion homeostasis"/>
    <property type="evidence" value="ECO:0007669"/>
    <property type="project" value="TreeGrafter"/>
</dbReference>
<dbReference type="GO" id="GO:0015677">
    <property type="term" value="P:copper ion import"/>
    <property type="evidence" value="ECO:0007669"/>
    <property type="project" value="TreeGrafter"/>
</dbReference>
<comment type="similarity">
    <text evidence="2">Belongs to the ferric reductase (FRE) family.</text>
</comment>
<keyword evidence="7" id="KW-0249">Electron transport</keyword>
<evidence type="ECO:0000256" key="9">
    <source>
        <dbReference type="ARBA" id="ARBA00023002"/>
    </source>
</evidence>
<evidence type="ECO:0000256" key="14">
    <source>
        <dbReference type="SAM" id="Phobius"/>
    </source>
</evidence>
<evidence type="ECO:0000256" key="3">
    <source>
        <dbReference type="ARBA" id="ARBA00012668"/>
    </source>
</evidence>
<keyword evidence="17" id="KW-1185">Reference proteome</keyword>
<dbReference type="InterPro" id="IPR039261">
    <property type="entry name" value="FNR_nucleotide-bd"/>
</dbReference>
<keyword evidence="5" id="KW-1003">Cell membrane</keyword>
<evidence type="ECO:0000256" key="2">
    <source>
        <dbReference type="ARBA" id="ARBA00006278"/>
    </source>
</evidence>
<accession>A0A3N4IA47</accession>
<evidence type="ECO:0000256" key="11">
    <source>
        <dbReference type="ARBA" id="ARBA00023136"/>
    </source>
</evidence>
<dbReference type="InterPro" id="IPR013112">
    <property type="entry name" value="FAD-bd_8"/>
</dbReference>
<organism evidence="16 17">
    <name type="scientific">Ascobolus immersus RN42</name>
    <dbReference type="NCBI Taxonomy" id="1160509"/>
    <lineage>
        <taxon>Eukaryota</taxon>
        <taxon>Fungi</taxon>
        <taxon>Dikarya</taxon>
        <taxon>Ascomycota</taxon>
        <taxon>Pezizomycotina</taxon>
        <taxon>Pezizomycetes</taxon>
        <taxon>Pezizales</taxon>
        <taxon>Ascobolaceae</taxon>
        <taxon>Ascobolus</taxon>
    </lineage>
</organism>
<dbReference type="AlphaFoldDB" id="A0A3N4IA47"/>
<name>A0A3N4IA47_ASCIM</name>
<dbReference type="InterPro" id="IPR017938">
    <property type="entry name" value="Riboflavin_synthase-like_b-brl"/>
</dbReference>
<dbReference type="Proteomes" id="UP000275078">
    <property type="component" value="Unassembled WGS sequence"/>
</dbReference>
<gene>
    <name evidence="16" type="ORF">BJ508DRAFT_375805</name>
</gene>
<evidence type="ECO:0000256" key="12">
    <source>
        <dbReference type="ARBA" id="ARBA00023180"/>
    </source>
</evidence>
<dbReference type="SUPFAM" id="SSF52343">
    <property type="entry name" value="Ferredoxin reductase-like, C-terminal NADP-linked domain"/>
    <property type="match status" value="1"/>
</dbReference>
<keyword evidence="8 14" id="KW-1133">Transmembrane helix</keyword>
<feature type="transmembrane region" description="Helical" evidence="14">
    <location>
        <begin position="20"/>
        <end position="37"/>
    </location>
</feature>
<feature type="transmembrane region" description="Helical" evidence="14">
    <location>
        <begin position="207"/>
        <end position="224"/>
    </location>
</feature>
<dbReference type="Pfam" id="PF08022">
    <property type="entry name" value="FAD_binding_8"/>
    <property type="match status" value="1"/>
</dbReference>
<evidence type="ECO:0000256" key="5">
    <source>
        <dbReference type="ARBA" id="ARBA00022475"/>
    </source>
</evidence>
<keyword evidence="11 14" id="KW-0472">Membrane</keyword>
<dbReference type="InterPro" id="IPR013121">
    <property type="entry name" value="Fe_red_NAD-bd_6"/>
</dbReference>
<feature type="transmembrane region" description="Helical" evidence="14">
    <location>
        <begin position="231"/>
        <end position="251"/>
    </location>
</feature>
<dbReference type="Pfam" id="PF01794">
    <property type="entry name" value="Ferric_reduct"/>
    <property type="match status" value="1"/>
</dbReference>
<dbReference type="Pfam" id="PF08030">
    <property type="entry name" value="NAD_binding_6"/>
    <property type="match status" value="1"/>
</dbReference>